<dbReference type="Gene3D" id="3.30.70.100">
    <property type="match status" value="1"/>
</dbReference>
<accession>A0A840C9X2</accession>
<dbReference type="InterPro" id="IPR009799">
    <property type="entry name" value="EthD_dom"/>
</dbReference>
<gene>
    <name evidence="2" type="ORF">GGR17_002610</name>
</gene>
<evidence type="ECO:0000259" key="1">
    <source>
        <dbReference type="Pfam" id="PF07110"/>
    </source>
</evidence>
<dbReference type="InterPro" id="IPR011008">
    <property type="entry name" value="Dimeric_a/b-barrel"/>
</dbReference>
<sequence length="209" mass="22874">MLLRQHQAMDRAAFSHHWLTVHAALATRLPGLVRYVQNHVIRDVFCLTGRWCRHAGIAEITYANDTALALAQSSHLGAVLLPADEQRFLSEWTGAITTPSAALDSAMPDKTVLLLSAGNDRLIDSSGVRSLRRFLPSGARIEIEPVEAHLTRMTLPADPIRPRMIVYFQGLDPDIWRDGSDLSAAVAHLVGPQGDAVAYLVDERVLLGG</sequence>
<organism evidence="2 3">
    <name type="scientific">Actibacterium naphthalenivorans</name>
    <dbReference type="NCBI Taxonomy" id="1614693"/>
    <lineage>
        <taxon>Bacteria</taxon>
        <taxon>Pseudomonadati</taxon>
        <taxon>Pseudomonadota</taxon>
        <taxon>Alphaproteobacteria</taxon>
        <taxon>Rhodobacterales</taxon>
        <taxon>Roseobacteraceae</taxon>
        <taxon>Actibacterium</taxon>
    </lineage>
</organism>
<name>A0A840C9X2_9RHOB</name>
<dbReference type="Proteomes" id="UP000585681">
    <property type="component" value="Unassembled WGS sequence"/>
</dbReference>
<reference evidence="2" key="1">
    <citation type="submission" date="2020-08" db="EMBL/GenBank/DDBJ databases">
        <title>Genomic Encyclopedia of Type Strains, Phase IV (KMG-IV): sequencing the most valuable type-strain genomes for metagenomic binning, comparative biology and taxonomic classification.</title>
        <authorList>
            <person name="Goeker M."/>
        </authorList>
    </citation>
    <scope>NUCLEOTIDE SEQUENCE [LARGE SCALE GENOMIC DNA]</scope>
    <source>
        <strain evidence="2">DSM 105040</strain>
    </source>
</reference>
<dbReference type="RefSeq" id="WP_054539930.1">
    <property type="nucleotide sequence ID" value="NZ_JACIEQ010000003.1"/>
</dbReference>
<proteinExistence type="predicted"/>
<evidence type="ECO:0000313" key="2">
    <source>
        <dbReference type="EMBL" id="MBB4022791.1"/>
    </source>
</evidence>
<dbReference type="SUPFAM" id="SSF54909">
    <property type="entry name" value="Dimeric alpha+beta barrel"/>
    <property type="match status" value="1"/>
</dbReference>
<evidence type="ECO:0000313" key="3">
    <source>
        <dbReference type="Proteomes" id="UP000585681"/>
    </source>
</evidence>
<keyword evidence="3" id="KW-1185">Reference proteome</keyword>
<dbReference type="AlphaFoldDB" id="A0A840C9X2"/>
<dbReference type="NCBIfam" id="TIGR02118">
    <property type="entry name" value="EthD family reductase"/>
    <property type="match status" value="1"/>
</dbReference>
<dbReference type="EMBL" id="JACIEQ010000003">
    <property type="protein sequence ID" value="MBB4022791.1"/>
    <property type="molecule type" value="Genomic_DNA"/>
</dbReference>
<comment type="caution">
    <text evidence="2">The sequence shown here is derived from an EMBL/GenBank/DDBJ whole genome shotgun (WGS) entry which is preliminary data.</text>
</comment>
<dbReference type="Pfam" id="PF07110">
    <property type="entry name" value="EthD"/>
    <property type="match status" value="1"/>
</dbReference>
<feature type="domain" description="EthD" evidence="1">
    <location>
        <begin position="7"/>
        <end position="89"/>
    </location>
</feature>
<protein>
    <submittedName>
        <fullName evidence="2">Uncharacterized protein (TIGR02118 family)</fullName>
    </submittedName>
</protein>
<dbReference type="GO" id="GO:0016491">
    <property type="term" value="F:oxidoreductase activity"/>
    <property type="evidence" value="ECO:0007669"/>
    <property type="project" value="InterPro"/>
</dbReference>